<dbReference type="EMBL" id="CP074133">
    <property type="protein sequence ID" value="QUX26086.1"/>
    <property type="molecule type" value="Genomic_DNA"/>
</dbReference>
<dbReference type="InterPro" id="IPR036890">
    <property type="entry name" value="HATPase_C_sf"/>
</dbReference>
<feature type="domain" description="Histidine kinase/HSP90-like ATPase" evidence="2">
    <location>
        <begin position="43"/>
        <end position="151"/>
    </location>
</feature>
<protein>
    <submittedName>
        <fullName evidence="3">ATP-binding protein</fullName>
    </submittedName>
</protein>
<proteinExistence type="predicted"/>
<reference evidence="3 4" key="1">
    <citation type="submission" date="2021-05" db="EMBL/GenBank/DDBJ databases">
        <title>Direct Submission.</title>
        <authorList>
            <person name="Li K."/>
            <person name="Gao J."/>
        </authorList>
    </citation>
    <scope>NUCLEOTIDE SEQUENCE [LARGE SCALE GENOMIC DNA]</scope>
    <source>
        <strain evidence="3 4">Mg02</strain>
    </source>
</reference>
<dbReference type="PANTHER" id="PTHR35526:SF3">
    <property type="entry name" value="ANTI-SIGMA-F FACTOR RSBW"/>
    <property type="match status" value="1"/>
</dbReference>
<dbReference type="InterPro" id="IPR003594">
    <property type="entry name" value="HATPase_dom"/>
</dbReference>
<accession>A0ABX8BVG8</accession>
<dbReference type="PANTHER" id="PTHR35526">
    <property type="entry name" value="ANTI-SIGMA-F FACTOR RSBW-RELATED"/>
    <property type="match status" value="1"/>
</dbReference>
<sequence length="181" mass="20187">MPSLPEVTLPLGELVPRRCRHYFTPHARRAHYKVRSYEFGSSPQLMPLVRAFLDASAAERDADYRYLFTLLGSELAANALTHSRSGRPFGTFTLRCERSRTGLRLTCTDQGRPDGRTTPEGRREYLVADPAGLDVVAESGRGLALVDALATSWGDNGIADHRQVWFFLAYDLTDNPWTTAA</sequence>
<gene>
    <name evidence="3" type="ORF">KGD84_20050</name>
</gene>
<dbReference type="Pfam" id="PF13581">
    <property type="entry name" value="HATPase_c_2"/>
    <property type="match status" value="1"/>
</dbReference>
<evidence type="ECO:0000259" key="2">
    <source>
        <dbReference type="Pfam" id="PF13581"/>
    </source>
</evidence>
<dbReference type="Gene3D" id="3.30.565.10">
    <property type="entry name" value="Histidine kinase-like ATPase, C-terminal domain"/>
    <property type="match status" value="1"/>
</dbReference>
<keyword evidence="3" id="KW-0547">Nucleotide-binding</keyword>
<evidence type="ECO:0000313" key="4">
    <source>
        <dbReference type="Proteomes" id="UP000676079"/>
    </source>
</evidence>
<keyword evidence="3" id="KW-0067">ATP-binding</keyword>
<dbReference type="Proteomes" id="UP000676079">
    <property type="component" value="Chromosome"/>
</dbReference>
<dbReference type="SUPFAM" id="SSF55874">
    <property type="entry name" value="ATPase domain of HSP90 chaperone/DNA topoisomerase II/histidine kinase"/>
    <property type="match status" value="1"/>
</dbReference>
<dbReference type="CDD" id="cd16936">
    <property type="entry name" value="HATPase_RsbW-like"/>
    <property type="match status" value="1"/>
</dbReference>
<keyword evidence="1" id="KW-0418">Kinase</keyword>
<dbReference type="InterPro" id="IPR050267">
    <property type="entry name" value="Anti-sigma-factor_SerPK"/>
</dbReference>
<organism evidence="3 4">
    <name type="scientific">Nocardiopsis changdeensis</name>
    <dbReference type="NCBI Taxonomy" id="2831969"/>
    <lineage>
        <taxon>Bacteria</taxon>
        <taxon>Bacillati</taxon>
        <taxon>Actinomycetota</taxon>
        <taxon>Actinomycetes</taxon>
        <taxon>Streptosporangiales</taxon>
        <taxon>Nocardiopsidaceae</taxon>
        <taxon>Nocardiopsis</taxon>
    </lineage>
</organism>
<dbReference type="GO" id="GO:0005524">
    <property type="term" value="F:ATP binding"/>
    <property type="evidence" value="ECO:0007669"/>
    <property type="project" value="UniProtKB-KW"/>
</dbReference>
<keyword evidence="1" id="KW-0723">Serine/threonine-protein kinase</keyword>
<keyword evidence="4" id="KW-1185">Reference proteome</keyword>
<evidence type="ECO:0000256" key="1">
    <source>
        <dbReference type="ARBA" id="ARBA00022527"/>
    </source>
</evidence>
<evidence type="ECO:0000313" key="3">
    <source>
        <dbReference type="EMBL" id="QUX26086.1"/>
    </source>
</evidence>
<keyword evidence="1" id="KW-0808">Transferase</keyword>
<name>A0ABX8BVG8_9ACTN</name>